<accession>A0A6J1JK59</accession>
<feature type="compositionally biased region" description="Basic and acidic residues" evidence="1">
    <location>
        <begin position="309"/>
        <end position="322"/>
    </location>
</feature>
<dbReference type="KEGG" id="cmax:111485165"/>
<evidence type="ECO:0000313" key="3">
    <source>
        <dbReference type="Proteomes" id="UP000504608"/>
    </source>
</evidence>
<dbReference type="GeneID" id="111485165"/>
<keyword evidence="2" id="KW-0812">Transmembrane</keyword>
<feature type="transmembrane region" description="Helical" evidence="2">
    <location>
        <begin position="25"/>
        <end position="47"/>
    </location>
</feature>
<dbReference type="AlphaFoldDB" id="A0A6J1JK59"/>
<dbReference type="RefSeq" id="XP_022987683.1">
    <property type="nucleotide sequence ID" value="XM_023131915.1"/>
</dbReference>
<organism evidence="3 4">
    <name type="scientific">Cucurbita maxima</name>
    <name type="common">Pumpkin</name>
    <name type="synonym">Winter squash</name>
    <dbReference type="NCBI Taxonomy" id="3661"/>
    <lineage>
        <taxon>Eukaryota</taxon>
        <taxon>Viridiplantae</taxon>
        <taxon>Streptophyta</taxon>
        <taxon>Embryophyta</taxon>
        <taxon>Tracheophyta</taxon>
        <taxon>Spermatophyta</taxon>
        <taxon>Magnoliopsida</taxon>
        <taxon>eudicotyledons</taxon>
        <taxon>Gunneridae</taxon>
        <taxon>Pentapetalae</taxon>
        <taxon>rosids</taxon>
        <taxon>fabids</taxon>
        <taxon>Cucurbitales</taxon>
        <taxon>Cucurbitaceae</taxon>
        <taxon>Cucurbiteae</taxon>
        <taxon>Cucurbita</taxon>
    </lineage>
</organism>
<dbReference type="Proteomes" id="UP000504608">
    <property type="component" value="Unplaced"/>
</dbReference>
<name>A0A6J1JK59_CUCMA</name>
<keyword evidence="3" id="KW-1185">Reference proteome</keyword>
<dbReference type="PANTHER" id="PTHR33098:SF71">
    <property type="entry name" value="HYDROXYPROLINE-RICH GLYCOPROTEIN FAMILY PROTEIN"/>
    <property type="match status" value="1"/>
</dbReference>
<keyword evidence="2" id="KW-0472">Membrane</keyword>
<gene>
    <name evidence="4" type="primary">LOC111485165</name>
</gene>
<dbReference type="PANTHER" id="PTHR33098">
    <property type="entry name" value="COTTON FIBER (DUF761)"/>
    <property type="match status" value="1"/>
</dbReference>
<feature type="compositionally biased region" description="Pro residues" evidence="1">
    <location>
        <begin position="374"/>
        <end position="385"/>
    </location>
</feature>
<feature type="region of interest" description="Disordered" evidence="1">
    <location>
        <begin position="300"/>
        <end position="407"/>
    </location>
</feature>
<evidence type="ECO:0000313" key="4">
    <source>
        <dbReference type="RefSeq" id="XP_022987683.1"/>
    </source>
</evidence>
<feature type="compositionally biased region" description="Pro residues" evidence="1">
    <location>
        <begin position="324"/>
        <end position="337"/>
    </location>
</feature>
<feature type="compositionally biased region" description="Pro residues" evidence="1">
    <location>
        <begin position="215"/>
        <end position="227"/>
    </location>
</feature>
<proteinExistence type="predicted"/>
<feature type="region of interest" description="Disordered" evidence="1">
    <location>
        <begin position="204"/>
        <end position="265"/>
    </location>
</feature>
<feature type="compositionally biased region" description="Basic and acidic residues" evidence="1">
    <location>
        <begin position="234"/>
        <end position="244"/>
    </location>
</feature>
<reference evidence="4" key="1">
    <citation type="submission" date="2025-08" db="UniProtKB">
        <authorList>
            <consortium name="RefSeq"/>
        </authorList>
    </citation>
    <scope>IDENTIFICATION</scope>
    <source>
        <tissue evidence="4">Young leaves</tissue>
    </source>
</reference>
<keyword evidence="2" id="KW-1133">Transmembrane helix</keyword>
<sequence length="525" mass="58489">MEPNSSAPLSWALPMRRRRSSSPPLISLPVLIILLPTLSLILLFFAIRLLLSLTNQVFWPNSVKKSWDSFNVFLVLFVIICGINGRRKDDEPTAADVGESCGSGRRMVEVNGDSELSQHGFEFAERRFYDSVMRTPGTATVVTDLRHESPRENGNDGNKFLFFDDFETNKFRSRSFSYRARGCEIEESPAEIKVIPVDSFVANSSPASHRMKSPNPQPPPPPPPPPVTRRKSRQTIEKKEEVREVSTNNAEIAKSQWPPLPPRTVIPPSPIRVRLEEKFRKSERKKTNVKKEIAIALASLYRKRKTKQKARDIYDGDRHSPTDQRPPPPPPPPPPPSFFRIFKKQNKNKEAPSESAPLPPVSSSSRSTKKKNQIPPPPSPPPPPSSRQKNSTASPRPPLPPRVQNSTVENQVINSAVRNPSETIPPPYQTTTDVKSRVRGDTVGSQSSETFYCGSPEPVNVGSSSTNGTSEPAVEVNGVGPVFCPSPDVNIIAANFIARLRGEWRLERMNSVREKEMLGQAQLTN</sequence>
<evidence type="ECO:0000256" key="2">
    <source>
        <dbReference type="SAM" id="Phobius"/>
    </source>
</evidence>
<dbReference type="OrthoDB" id="1929225at2759"/>
<evidence type="ECO:0000256" key="1">
    <source>
        <dbReference type="SAM" id="MobiDB-lite"/>
    </source>
</evidence>
<protein>
    <submittedName>
        <fullName evidence="4">CREB-regulated transcription coactivator 1-like</fullName>
    </submittedName>
</protein>